<accession>A0A4W3H0W8</accession>
<evidence type="ECO:0000256" key="5">
    <source>
        <dbReference type="ARBA" id="ARBA00023157"/>
    </source>
</evidence>
<sequence>RCRCFKCCYFPGTGGSCVAAAFLVYKNLELILDQSLDGAEENETGSRDGRLQLNTKVVTAVVQRPSTPNANLHVIFTFRHLETNKVLLNVTCVYWESKLPGWSPEGCELMGFNATHTRCNCTHLSSFAVLMALRVRHNGP</sequence>
<evidence type="ECO:0000256" key="2">
    <source>
        <dbReference type="ARBA" id="ARBA00022692"/>
    </source>
</evidence>
<keyword evidence="8" id="KW-1185">Reference proteome</keyword>
<protein>
    <recommendedName>
        <fullName evidence="6">GAIN-B domain-containing protein</fullName>
    </recommendedName>
</protein>
<evidence type="ECO:0000313" key="7">
    <source>
        <dbReference type="Ensembl" id="ENSCMIP00000010328.1"/>
    </source>
</evidence>
<dbReference type="SMART" id="SM00303">
    <property type="entry name" value="GPS"/>
    <property type="match status" value="1"/>
</dbReference>
<keyword evidence="3" id="KW-1133">Transmembrane helix</keyword>
<name>A0A4W3H0W8_CALMI</name>
<reference evidence="8" key="2">
    <citation type="journal article" date="2007" name="PLoS Biol.">
        <title>Survey sequencing and comparative analysis of the elephant shark (Callorhinchus milii) genome.</title>
        <authorList>
            <person name="Venkatesh B."/>
            <person name="Kirkness E.F."/>
            <person name="Loh Y.H."/>
            <person name="Halpern A.L."/>
            <person name="Lee A.P."/>
            <person name="Johnson J."/>
            <person name="Dandona N."/>
            <person name="Viswanathan L.D."/>
            <person name="Tay A."/>
            <person name="Venter J.C."/>
            <person name="Strausberg R.L."/>
            <person name="Brenner S."/>
        </authorList>
    </citation>
    <scope>NUCLEOTIDE SEQUENCE [LARGE SCALE GENOMIC DNA]</scope>
</reference>
<feature type="domain" description="GAIN-B" evidence="6">
    <location>
        <begin position="1"/>
        <end position="137"/>
    </location>
</feature>
<dbReference type="InterPro" id="IPR000203">
    <property type="entry name" value="GPS"/>
</dbReference>
<evidence type="ECO:0000256" key="4">
    <source>
        <dbReference type="ARBA" id="ARBA00023136"/>
    </source>
</evidence>
<dbReference type="Proteomes" id="UP000314986">
    <property type="component" value="Unassembled WGS sequence"/>
</dbReference>
<evidence type="ECO:0000259" key="6">
    <source>
        <dbReference type="PROSITE" id="PS50221"/>
    </source>
</evidence>
<comment type="subcellular location">
    <subcellularLocation>
        <location evidence="1">Membrane</location>
    </subcellularLocation>
</comment>
<organism evidence="7 8">
    <name type="scientific">Callorhinchus milii</name>
    <name type="common">Ghost shark</name>
    <dbReference type="NCBI Taxonomy" id="7868"/>
    <lineage>
        <taxon>Eukaryota</taxon>
        <taxon>Metazoa</taxon>
        <taxon>Chordata</taxon>
        <taxon>Craniata</taxon>
        <taxon>Vertebrata</taxon>
        <taxon>Chondrichthyes</taxon>
        <taxon>Holocephali</taxon>
        <taxon>Chimaeriformes</taxon>
        <taxon>Callorhinchidae</taxon>
        <taxon>Callorhinchus</taxon>
    </lineage>
</organism>
<evidence type="ECO:0000313" key="8">
    <source>
        <dbReference type="Proteomes" id="UP000314986"/>
    </source>
</evidence>
<dbReference type="PANTHER" id="PTHR45692:SF1">
    <property type="entry name" value="G-PROTEIN COUPLED RECEPTORS FAMILY 2 PROFILE 2 DOMAIN-CONTAINING PROTEIN"/>
    <property type="match status" value="1"/>
</dbReference>
<dbReference type="Pfam" id="PF01825">
    <property type="entry name" value="GPS"/>
    <property type="match status" value="1"/>
</dbReference>
<reference evidence="7" key="4">
    <citation type="submission" date="2025-08" db="UniProtKB">
        <authorList>
            <consortium name="Ensembl"/>
        </authorList>
    </citation>
    <scope>IDENTIFICATION</scope>
</reference>
<dbReference type="PANTHER" id="PTHR45692">
    <property type="entry name" value="G_PROTEIN_RECEP_F2_4 DOMAIN-CONTAINING PROTEIN"/>
    <property type="match status" value="1"/>
</dbReference>
<keyword evidence="5" id="KW-1015">Disulfide bond</keyword>
<reference evidence="7" key="5">
    <citation type="submission" date="2025-09" db="UniProtKB">
        <authorList>
            <consortium name="Ensembl"/>
        </authorList>
    </citation>
    <scope>IDENTIFICATION</scope>
</reference>
<dbReference type="GO" id="GO:0016020">
    <property type="term" value="C:membrane"/>
    <property type="evidence" value="ECO:0007669"/>
    <property type="project" value="UniProtKB-SubCell"/>
</dbReference>
<keyword evidence="2" id="KW-0812">Transmembrane</keyword>
<dbReference type="PROSITE" id="PS50221">
    <property type="entry name" value="GAIN_B"/>
    <property type="match status" value="1"/>
</dbReference>
<dbReference type="InterPro" id="IPR057244">
    <property type="entry name" value="GAIN_B"/>
</dbReference>
<dbReference type="Ensembl" id="ENSCMIT00000010600.1">
    <property type="protein sequence ID" value="ENSCMIP00000010328.1"/>
    <property type="gene ID" value="ENSCMIG00000005448.1"/>
</dbReference>
<dbReference type="GeneTree" id="ENSGT00940000163334"/>
<dbReference type="Gene3D" id="2.60.220.50">
    <property type="match status" value="1"/>
</dbReference>
<reference evidence="8" key="1">
    <citation type="journal article" date="2006" name="Science">
        <title>Ancient noncoding elements conserved in the human genome.</title>
        <authorList>
            <person name="Venkatesh B."/>
            <person name="Kirkness E.F."/>
            <person name="Loh Y.H."/>
            <person name="Halpern A.L."/>
            <person name="Lee A.P."/>
            <person name="Johnson J."/>
            <person name="Dandona N."/>
            <person name="Viswanathan L.D."/>
            <person name="Tay A."/>
            <person name="Venter J.C."/>
            <person name="Strausberg R.L."/>
            <person name="Brenner S."/>
        </authorList>
    </citation>
    <scope>NUCLEOTIDE SEQUENCE [LARGE SCALE GENOMIC DNA]</scope>
</reference>
<evidence type="ECO:0000256" key="1">
    <source>
        <dbReference type="ARBA" id="ARBA00004370"/>
    </source>
</evidence>
<dbReference type="InterPro" id="IPR046338">
    <property type="entry name" value="GAIN_dom_sf"/>
</dbReference>
<proteinExistence type="predicted"/>
<evidence type="ECO:0000256" key="3">
    <source>
        <dbReference type="ARBA" id="ARBA00022989"/>
    </source>
</evidence>
<keyword evidence="4" id="KW-0472">Membrane</keyword>
<dbReference type="AlphaFoldDB" id="A0A4W3H0W8"/>
<reference evidence="8" key="3">
    <citation type="journal article" date="2014" name="Nature">
        <title>Elephant shark genome provides unique insights into gnathostome evolution.</title>
        <authorList>
            <consortium name="International Elephant Shark Genome Sequencing Consortium"/>
            <person name="Venkatesh B."/>
            <person name="Lee A.P."/>
            <person name="Ravi V."/>
            <person name="Maurya A.K."/>
            <person name="Lian M.M."/>
            <person name="Swann J.B."/>
            <person name="Ohta Y."/>
            <person name="Flajnik M.F."/>
            <person name="Sutoh Y."/>
            <person name="Kasahara M."/>
            <person name="Hoon S."/>
            <person name="Gangu V."/>
            <person name="Roy S.W."/>
            <person name="Irimia M."/>
            <person name="Korzh V."/>
            <person name="Kondrychyn I."/>
            <person name="Lim Z.W."/>
            <person name="Tay B.H."/>
            <person name="Tohari S."/>
            <person name="Kong K.W."/>
            <person name="Ho S."/>
            <person name="Lorente-Galdos B."/>
            <person name="Quilez J."/>
            <person name="Marques-Bonet T."/>
            <person name="Raney B.J."/>
            <person name="Ingham P.W."/>
            <person name="Tay A."/>
            <person name="Hillier L.W."/>
            <person name="Minx P."/>
            <person name="Boehm T."/>
            <person name="Wilson R.K."/>
            <person name="Brenner S."/>
            <person name="Warren W.C."/>
        </authorList>
    </citation>
    <scope>NUCLEOTIDE SEQUENCE [LARGE SCALE GENOMIC DNA]</scope>
</reference>